<name>A0AAC9HRR8_9PSEU</name>
<dbReference type="RefSeq" id="WP_069850270.1">
    <property type="nucleotide sequence ID" value="NZ_CP014859.1"/>
</dbReference>
<keyword evidence="1" id="KW-0479">Metal-binding</keyword>
<evidence type="ECO:0000313" key="4">
    <source>
        <dbReference type="Proteomes" id="UP000095210"/>
    </source>
</evidence>
<dbReference type="KEGG" id="ahm:TL08_16815"/>
<reference evidence="4" key="1">
    <citation type="submission" date="2016-03" db="EMBL/GenBank/DDBJ databases">
        <title>Complete genome sequence of the type strain Actinoalloteichus hymeniacidonis DSM 45092.</title>
        <authorList>
            <person name="Schaffert L."/>
            <person name="Albersmeier A."/>
            <person name="Winkler A."/>
            <person name="Kalinowski J."/>
            <person name="Zotchev S."/>
            <person name="Ruckert C."/>
        </authorList>
    </citation>
    <scope>NUCLEOTIDE SEQUENCE [LARGE SCALE GENOMIC DNA]</scope>
    <source>
        <strain evidence="4">HPA177(T) (DSM 45092(T))</strain>
    </source>
</reference>
<keyword evidence="1" id="KW-0863">Zinc-finger</keyword>
<sequence>MTRSDLLALSSEALASLANRGLVKRATKDLDAGTFPQITVEDDGTVVGVFPDGAHAALPVGVGLDTATCGCSSTSVCRHRVGLVLAYQREMAAGAAATETAGTAAQVSDAADDTANAVDPAFTVWSPGTIDDDALNEFLGKRAMTSARRLRRAGFSARVCRPAASDPIARVELPSCTVRFLVPNELSYAHSDAAKANQGEFVALAVWAFREADQRGLTGDDVRLDVGGARQDTDSSGIEPALVLVDRLLNEGAMHTGEAFLAELHRTAAALEAADLRWPAGAVTELAAQLTAYTDRAATHRSRRVAELITELHARHQASINPSASPRSRVLGTDEPANTPLRRVRLTSLGARIEGSTDENTHHRTVNVYLAELETRTVMVLRREFTVTGEPPTPNNLANRRVNGVSLRSLAAAEIVSESASRNASRLMRISDSRVAKTTVLPLGASWTSLPEPLLVRDFAATAEAMRRRPPSLIRPRVEAENIHVVRAAEVLGVGYHPGEQRLSALIADDAGNTMTVSAHYRSTSPGSLDALAEALRGAEDDDPVRLISGALTRVQGGLVLDPIAVLTGSTVVVPDLADGAGAASFGWGAEAELGPLDTALNTALLVLGDTAHRGFAHLSPSLLRRVSEAAAGLQRVGLRTGASLVAAFETALGAQDPARRAQAWVAATLQLLVTAEAR</sequence>
<gene>
    <name evidence="3" type="ORF">TL08_16815</name>
</gene>
<feature type="domain" description="SWIM-type" evidence="2">
    <location>
        <begin position="58"/>
        <end position="88"/>
    </location>
</feature>
<organism evidence="3 4">
    <name type="scientific">Actinoalloteichus hymeniacidonis</name>
    <dbReference type="NCBI Taxonomy" id="340345"/>
    <lineage>
        <taxon>Bacteria</taxon>
        <taxon>Bacillati</taxon>
        <taxon>Actinomycetota</taxon>
        <taxon>Actinomycetes</taxon>
        <taxon>Pseudonocardiales</taxon>
        <taxon>Pseudonocardiaceae</taxon>
        <taxon>Actinoalloteichus</taxon>
    </lineage>
</organism>
<keyword evidence="1" id="KW-0862">Zinc</keyword>
<dbReference type="InterPro" id="IPR007527">
    <property type="entry name" value="Znf_SWIM"/>
</dbReference>
<evidence type="ECO:0000313" key="3">
    <source>
        <dbReference type="EMBL" id="AOS64163.1"/>
    </source>
</evidence>
<dbReference type="GO" id="GO:0008270">
    <property type="term" value="F:zinc ion binding"/>
    <property type="evidence" value="ECO:0007669"/>
    <property type="project" value="UniProtKB-KW"/>
</dbReference>
<dbReference type="EMBL" id="CP014859">
    <property type="protein sequence ID" value="AOS64163.1"/>
    <property type="molecule type" value="Genomic_DNA"/>
</dbReference>
<dbReference type="PROSITE" id="PS50966">
    <property type="entry name" value="ZF_SWIM"/>
    <property type="match status" value="1"/>
</dbReference>
<proteinExistence type="predicted"/>
<protein>
    <recommendedName>
        <fullName evidence="2">SWIM-type domain-containing protein</fullName>
    </recommendedName>
</protein>
<accession>A0AAC9HRR8</accession>
<dbReference type="AlphaFoldDB" id="A0AAC9HRR8"/>
<dbReference type="Proteomes" id="UP000095210">
    <property type="component" value="Chromosome"/>
</dbReference>
<evidence type="ECO:0000256" key="1">
    <source>
        <dbReference type="PROSITE-ProRule" id="PRU00325"/>
    </source>
</evidence>
<evidence type="ECO:0000259" key="2">
    <source>
        <dbReference type="PROSITE" id="PS50966"/>
    </source>
</evidence>
<keyword evidence="4" id="KW-1185">Reference proteome</keyword>